<gene>
    <name evidence="1" type="ORF">S01H1_29453</name>
</gene>
<name>X0TQ54_9ZZZZ</name>
<reference evidence="1" key="1">
    <citation type="journal article" date="2014" name="Front. Microbiol.">
        <title>High frequency of phylogenetically diverse reductive dehalogenase-homologous genes in deep subseafloor sedimentary metagenomes.</title>
        <authorList>
            <person name="Kawai M."/>
            <person name="Futagami T."/>
            <person name="Toyoda A."/>
            <person name="Takaki Y."/>
            <person name="Nishi S."/>
            <person name="Hori S."/>
            <person name="Arai W."/>
            <person name="Tsubouchi T."/>
            <person name="Morono Y."/>
            <person name="Uchiyama I."/>
            <person name="Ito T."/>
            <person name="Fujiyama A."/>
            <person name="Inagaki F."/>
            <person name="Takami H."/>
        </authorList>
    </citation>
    <scope>NUCLEOTIDE SEQUENCE</scope>
    <source>
        <strain evidence="1">Expedition CK06-06</strain>
    </source>
</reference>
<dbReference type="AlphaFoldDB" id="X0TQ54"/>
<evidence type="ECO:0000313" key="1">
    <source>
        <dbReference type="EMBL" id="GAF90277.1"/>
    </source>
</evidence>
<protein>
    <submittedName>
        <fullName evidence="1">Uncharacterized protein</fullName>
    </submittedName>
</protein>
<dbReference type="EMBL" id="BARS01018059">
    <property type="protein sequence ID" value="GAF90277.1"/>
    <property type="molecule type" value="Genomic_DNA"/>
</dbReference>
<sequence>IGMAVYQLGDRVWEPVRDFEWCCRETTDSLQAQEALSNHLQEEGWVANNGRLGVPEEVEFQIAMPDNSLRLVVNSIGPPYYRSVLSWPEDLEDDCSSLDMITGSIPEQAQFSLEQWITLSISPD</sequence>
<comment type="caution">
    <text evidence="1">The sequence shown here is derived from an EMBL/GenBank/DDBJ whole genome shotgun (WGS) entry which is preliminary data.</text>
</comment>
<accession>X0TQ54</accession>
<proteinExistence type="predicted"/>
<organism evidence="1">
    <name type="scientific">marine sediment metagenome</name>
    <dbReference type="NCBI Taxonomy" id="412755"/>
    <lineage>
        <taxon>unclassified sequences</taxon>
        <taxon>metagenomes</taxon>
        <taxon>ecological metagenomes</taxon>
    </lineage>
</organism>
<feature type="non-terminal residue" evidence="1">
    <location>
        <position position="1"/>
    </location>
</feature>